<dbReference type="InterPro" id="IPR014729">
    <property type="entry name" value="Rossmann-like_a/b/a_fold"/>
</dbReference>
<evidence type="ECO:0000256" key="12">
    <source>
        <dbReference type="ARBA" id="ARBA00023268"/>
    </source>
</evidence>
<comment type="caution">
    <text evidence="17">The sequence shown here is derived from an EMBL/GenBank/DDBJ whole genome shotgun (WGS) entry which is preliminary data.</text>
</comment>
<dbReference type="GO" id="GO:0008531">
    <property type="term" value="F:riboflavin kinase activity"/>
    <property type="evidence" value="ECO:0007669"/>
    <property type="project" value="UniProtKB-UniRule"/>
</dbReference>
<evidence type="ECO:0000256" key="8">
    <source>
        <dbReference type="ARBA" id="ARBA00022741"/>
    </source>
</evidence>
<dbReference type="InterPro" id="IPR023468">
    <property type="entry name" value="Riboflavin_kinase"/>
</dbReference>
<dbReference type="EC" id="2.7.7.2" evidence="15"/>
<evidence type="ECO:0000313" key="18">
    <source>
        <dbReference type="Proteomes" id="UP000235658"/>
    </source>
</evidence>
<keyword evidence="5 15" id="KW-0288">FMN</keyword>
<dbReference type="SUPFAM" id="SSF82114">
    <property type="entry name" value="Riboflavin kinase-like"/>
    <property type="match status" value="1"/>
</dbReference>
<dbReference type="RefSeq" id="WP_102197393.1">
    <property type="nucleotide sequence ID" value="NZ_CAMQCN010000010.1"/>
</dbReference>
<keyword evidence="11 15" id="KW-0067">ATP-binding</keyword>
<keyword evidence="12" id="KW-0511">Multifunctional enzyme</keyword>
<keyword evidence="10 15" id="KW-0274">FAD</keyword>
<evidence type="ECO:0000256" key="7">
    <source>
        <dbReference type="ARBA" id="ARBA00022695"/>
    </source>
</evidence>
<accession>A0A2N6UKJ1</accession>
<comment type="catalytic activity">
    <reaction evidence="14 15">
        <text>FMN + ATP + H(+) = FAD + diphosphate</text>
        <dbReference type="Rhea" id="RHEA:17237"/>
        <dbReference type="ChEBI" id="CHEBI:15378"/>
        <dbReference type="ChEBI" id="CHEBI:30616"/>
        <dbReference type="ChEBI" id="CHEBI:33019"/>
        <dbReference type="ChEBI" id="CHEBI:57692"/>
        <dbReference type="ChEBI" id="CHEBI:58210"/>
        <dbReference type="EC" id="2.7.7.2"/>
    </reaction>
</comment>
<dbReference type="UniPathway" id="UPA00276">
    <property type="reaction ID" value="UER00406"/>
</dbReference>
<protein>
    <recommendedName>
        <fullName evidence="15">Riboflavin biosynthesis protein</fullName>
    </recommendedName>
    <domain>
        <recommendedName>
            <fullName evidence="15">Riboflavin kinase</fullName>
            <ecNumber evidence="15">2.7.1.26</ecNumber>
        </recommendedName>
        <alternativeName>
            <fullName evidence="15">Flavokinase</fullName>
        </alternativeName>
    </domain>
    <domain>
        <recommendedName>
            <fullName evidence="15">FMN adenylyltransferase</fullName>
            <ecNumber evidence="15">2.7.7.2</ecNumber>
        </recommendedName>
        <alternativeName>
            <fullName evidence="15">FAD pyrophosphorylase</fullName>
        </alternativeName>
        <alternativeName>
            <fullName evidence="15">FAD synthase</fullName>
        </alternativeName>
    </domain>
</protein>
<comment type="function">
    <text evidence="1">Catalyzes the phosphorylation of riboflavin to FMN followed by the adenylation of FMN to FAD.</text>
</comment>
<dbReference type="InterPro" id="IPR002606">
    <property type="entry name" value="Riboflavin_kinase_bac"/>
</dbReference>
<dbReference type="SMART" id="SM00904">
    <property type="entry name" value="Flavokinase"/>
    <property type="match status" value="1"/>
</dbReference>
<evidence type="ECO:0000256" key="14">
    <source>
        <dbReference type="ARBA" id="ARBA00049494"/>
    </source>
</evidence>
<dbReference type="Gene3D" id="3.40.50.620">
    <property type="entry name" value="HUPs"/>
    <property type="match status" value="1"/>
</dbReference>
<feature type="domain" description="Riboflavin kinase" evidence="16">
    <location>
        <begin position="184"/>
        <end position="308"/>
    </location>
</feature>
<reference evidence="17 18" key="1">
    <citation type="submission" date="2017-09" db="EMBL/GenBank/DDBJ databases">
        <title>Bacterial strain isolated from the female urinary microbiota.</title>
        <authorList>
            <person name="Thomas-White K."/>
            <person name="Kumar N."/>
            <person name="Forster S."/>
            <person name="Putonti C."/>
            <person name="Lawley T."/>
            <person name="Wolfe A.J."/>
        </authorList>
    </citation>
    <scope>NUCLEOTIDE SEQUENCE [LARGE SCALE GENOMIC DNA]</scope>
    <source>
        <strain evidence="17 18">UMB0204</strain>
    </source>
</reference>
<dbReference type="PANTHER" id="PTHR22749">
    <property type="entry name" value="RIBOFLAVIN KINASE/FMN ADENYLYLTRANSFERASE"/>
    <property type="match status" value="1"/>
</dbReference>
<dbReference type="FunFam" id="3.40.50.620:FF:000021">
    <property type="entry name" value="Riboflavin biosynthesis protein"/>
    <property type="match status" value="1"/>
</dbReference>
<dbReference type="Gene3D" id="2.40.30.30">
    <property type="entry name" value="Riboflavin kinase-like"/>
    <property type="match status" value="1"/>
</dbReference>
<keyword evidence="4 15" id="KW-0285">Flavoprotein</keyword>
<evidence type="ECO:0000256" key="11">
    <source>
        <dbReference type="ARBA" id="ARBA00022840"/>
    </source>
</evidence>
<evidence type="ECO:0000256" key="10">
    <source>
        <dbReference type="ARBA" id="ARBA00022827"/>
    </source>
</evidence>
<evidence type="ECO:0000256" key="3">
    <source>
        <dbReference type="ARBA" id="ARBA00005201"/>
    </source>
</evidence>
<comment type="pathway">
    <text evidence="3 15">Cofactor biosynthesis; FMN biosynthesis; FMN from riboflavin (ATP route): step 1/1.</text>
</comment>
<dbReference type="PIRSF" id="PIRSF004491">
    <property type="entry name" value="FAD_Synth"/>
    <property type="match status" value="1"/>
</dbReference>
<dbReference type="CDD" id="cd02064">
    <property type="entry name" value="FAD_synthetase_N"/>
    <property type="match status" value="1"/>
</dbReference>
<evidence type="ECO:0000256" key="5">
    <source>
        <dbReference type="ARBA" id="ARBA00022643"/>
    </source>
</evidence>
<dbReference type="PANTHER" id="PTHR22749:SF6">
    <property type="entry name" value="RIBOFLAVIN KINASE"/>
    <property type="match status" value="1"/>
</dbReference>
<evidence type="ECO:0000256" key="1">
    <source>
        <dbReference type="ARBA" id="ARBA00002121"/>
    </source>
</evidence>
<evidence type="ECO:0000259" key="16">
    <source>
        <dbReference type="SMART" id="SM00904"/>
    </source>
</evidence>
<dbReference type="GO" id="GO:0003919">
    <property type="term" value="F:FMN adenylyltransferase activity"/>
    <property type="evidence" value="ECO:0007669"/>
    <property type="project" value="UniProtKB-UniRule"/>
</dbReference>
<proteinExistence type="inferred from homology"/>
<organism evidence="17 18">
    <name type="scientific">Anaerococcus hydrogenalis</name>
    <dbReference type="NCBI Taxonomy" id="33029"/>
    <lineage>
        <taxon>Bacteria</taxon>
        <taxon>Bacillati</taxon>
        <taxon>Bacillota</taxon>
        <taxon>Tissierellia</taxon>
        <taxon>Tissierellales</taxon>
        <taxon>Peptoniphilaceae</taxon>
        <taxon>Anaerococcus</taxon>
    </lineage>
</organism>
<keyword evidence="7 15" id="KW-0548">Nucleotidyltransferase</keyword>
<evidence type="ECO:0000256" key="9">
    <source>
        <dbReference type="ARBA" id="ARBA00022777"/>
    </source>
</evidence>
<keyword evidence="9 15" id="KW-0418">Kinase</keyword>
<dbReference type="GO" id="GO:0009398">
    <property type="term" value="P:FMN biosynthetic process"/>
    <property type="evidence" value="ECO:0007669"/>
    <property type="project" value="UniProtKB-UniRule"/>
</dbReference>
<keyword evidence="6 15" id="KW-0808">Transferase</keyword>
<dbReference type="NCBIfam" id="NF004162">
    <property type="entry name" value="PRK05627.1-5"/>
    <property type="match status" value="1"/>
</dbReference>
<dbReference type="EMBL" id="PNHP01000001">
    <property type="protein sequence ID" value="PMC82294.1"/>
    <property type="molecule type" value="Genomic_DNA"/>
</dbReference>
<dbReference type="InterPro" id="IPR015865">
    <property type="entry name" value="Riboflavin_kinase_bac/euk"/>
</dbReference>
<evidence type="ECO:0000256" key="13">
    <source>
        <dbReference type="ARBA" id="ARBA00047880"/>
    </source>
</evidence>
<sequence length="314" mass="36645">MKDNIKIFDLDFNEFDLSPKAVSLGNFDGVHRGHQKLMKENIEISKEKNLTPSVLLFKENTKNILNGEKEYLTSLEDKIEILKNIGIECFCLLEFSDEFKNLSPYEFIEEILYKKLNTKYVIVGDNYRFGKMAKGDIKTLKKYEEDFAYKTKVVDFELDDGKIINSTDIRQMVRDGEIEKANKDLGHPFKMQGKVIKGAQRGRLLNFPTANLKPSFKYTTAKSGVYFTKVNIDRDFYYALTDIGTNPTFENKEVKIETYIMDFSKNIYGKNISIEFLEYLRSDYKFNSADELIEQMEKDKETGRKLMEKYNNKA</sequence>
<dbReference type="GO" id="GO:0005524">
    <property type="term" value="F:ATP binding"/>
    <property type="evidence" value="ECO:0007669"/>
    <property type="project" value="UniProtKB-UniRule"/>
</dbReference>
<dbReference type="GO" id="GO:0006747">
    <property type="term" value="P:FAD biosynthetic process"/>
    <property type="evidence" value="ECO:0007669"/>
    <property type="project" value="UniProtKB-UniRule"/>
</dbReference>
<dbReference type="FunFam" id="2.40.30.30:FF:000003">
    <property type="entry name" value="Riboflavin biosynthesis protein"/>
    <property type="match status" value="1"/>
</dbReference>
<dbReference type="Pfam" id="PF06574">
    <property type="entry name" value="FAD_syn"/>
    <property type="match status" value="1"/>
</dbReference>
<dbReference type="Pfam" id="PF01687">
    <property type="entry name" value="Flavokinase"/>
    <property type="match status" value="1"/>
</dbReference>
<evidence type="ECO:0000256" key="2">
    <source>
        <dbReference type="ARBA" id="ARBA00004726"/>
    </source>
</evidence>
<gene>
    <name evidence="17" type="ORF">CJ192_00750</name>
</gene>
<dbReference type="InterPro" id="IPR023465">
    <property type="entry name" value="Riboflavin_kinase_dom_sf"/>
</dbReference>
<dbReference type="NCBIfam" id="TIGR00083">
    <property type="entry name" value="ribF"/>
    <property type="match status" value="1"/>
</dbReference>
<keyword evidence="8 15" id="KW-0547">Nucleotide-binding</keyword>
<dbReference type="UniPathway" id="UPA00277">
    <property type="reaction ID" value="UER00407"/>
</dbReference>
<evidence type="ECO:0000256" key="15">
    <source>
        <dbReference type="PIRNR" id="PIRNR004491"/>
    </source>
</evidence>
<dbReference type="InterPro" id="IPR015864">
    <property type="entry name" value="FAD_synthase"/>
</dbReference>
<evidence type="ECO:0000313" key="17">
    <source>
        <dbReference type="EMBL" id="PMC82294.1"/>
    </source>
</evidence>
<comment type="pathway">
    <text evidence="2 15">Cofactor biosynthesis; FAD biosynthesis; FAD from FMN: step 1/1.</text>
</comment>
<dbReference type="EC" id="2.7.1.26" evidence="15"/>
<dbReference type="GeneID" id="84577706"/>
<dbReference type="GO" id="GO:0009231">
    <property type="term" value="P:riboflavin biosynthetic process"/>
    <property type="evidence" value="ECO:0007669"/>
    <property type="project" value="InterPro"/>
</dbReference>
<evidence type="ECO:0000256" key="4">
    <source>
        <dbReference type="ARBA" id="ARBA00022630"/>
    </source>
</evidence>
<comment type="catalytic activity">
    <reaction evidence="13 15">
        <text>riboflavin + ATP = FMN + ADP + H(+)</text>
        <dbReference type="Rhea" id="RHEA:14357"/>
        <dbReference type="ChEBI" id="CHEBI:15378"/>
        <dbReference type="ChEBI" id="CHEBI:30616"/>
        <dbReference type="ChEBI" id="CHEBI:57986"/>
        <dbReference type="ChEBI" id="CHEBI:58210"/>
        <dbReference type="ChEBI" id="CHEBI:456216"/>
        <dbReference type="EC" id="2.7.1.26"/>
    </reaction>
</comment>
<dbReference type="SUPFAM" id="SSF52374">
    <property type="entry name" value="Nucleotidylyl transferase"/>
    <property type="match status" value="1"/>
</dbReference>
<dbReference type="Proteomes" id="UP000235658">
    <property type="component" value="Unassembled WGS sequence"/>
</dbReference>
<evidence type="ECO:0000256" key="6">
    <source>
        <dbReference type="ARBA" id="ARBA00022679"/>
    </source>
</evidence>
<name>A0A2N6UKJ1_9FIRM</name>
<comment type="similarity">
    <text evidence="15">Belongs to the ribF family.</text>
</comment>
<dbReference type="AlphaFoldDB" id="A0A2N6UKJ1"/>